<dbReference type="AlphaFoldDB" id="A0AA38VY67"/>
<name>A0AA38VY67_9ASTR</name>
<dbReference type="Proteomes" id="UP001172457">
    <property type="component" value="Chromosome 7"/>
</dbReference>
<proteinExistence type="predicted"/>
<comment type="caution">
    <text evidence="2">The sequence shown here is derived from an EMBL/GenBank/DDBJ whole genome shotgun (WGS) entry which is preliminary data.</text>
</comment>
<evidence type="ECO:0000259" key="1">
    <source>
        <dbReference type="Pfam" id="PF07727"/>
    </source>
</evidence>
<dbReference type="EMBL" id="JARYMX010000007">
    <property type="protein sequence ID" value="KAJ9542332.1"/>
    <property type="molecule type" value="Genomic_DNA"/>
</dbReference>
<gene>
    <name evidence="2" type="ORF">OSB04_028838</name>
</gene>
<dbReference type="PANTHER" id="PTHR11439">
    <property type="entry name" value="GAG-POL-RELATED RETROTRANSPOSON"/>
    <property type="match status" value="1"/>
</dbReference>
<sequence>MLSREFAMTDLGKLHHFLGIKATHNSNGLFLDQSQYTKDIISHVSMSSCKPCTTPVDLNAKLNGTDGPLFHDPTLYRSLAGPLLYLTSSVEAEYRCVANVVAEATWVRSLLLELQLPLQQASIVYCDNVSAVYLSDTLVQHQRTKPIEIDIILFRKKFALDTLAFFMCLPLYGYRLMWHRLPLMWPDFNELASD</sequence>
<dbReference type="InterPro" id="IPR013103">
    <property type="entry name" value="RVT_2"/>
</dbReference>
<protein>
    <recommendedName>
        <fullName evidence="1">Reverse transcriptase Ty1/copia-type domain-containing protein</fullName>
    </recommendedName>
</protein>
<organism evidence="2 3">
    <name type="scientific">Centaurea solstitialis</name>
    <name type="common">yellow star-thistle</name>
    <dbReference type="NCBI Taxonomy" id="347529"/>
    <lineage>
        <taxon>Eukaryota</taxon>
        <taxon>Viridiplantae</taxon>
        <taxon>Streptophyta</taxon>
        <taxon>Embryophyta</taxon>
        <taxon>Tracheophyta</taxon>
        <taxon>Spermatophyta</taxon>
        <taxon>Magnoliopsida</taxon>
        <taxon>eudicotyledons</taxon>
        <taxon>Gunneridae</taxon>
        <taxon>Pentapetalae</taxon>
        <taxon>asterids</taxon>
        <taxon>campanulids</taxon>
        <taxon>Asterales</taxon>
        <taxon>Asteraceae</taxon>
        <taxon>Carduoideae</taxon>
        <taxon>Cardueae</taxon>
        <taxon>Centaureinae</taxon>
        <taxon>Centaurea</taxon>
    </lineage>
</organism>
<accession>A0AA38VY67</accession>
<evidence type="ECO:0000313" key="3">
    <source>
        <dbReference type="Proteomes" id="UP001172457"/>
    </source>
</evidence>
<dbReference type="PANTHER" id="PTHR11439:SF524">
    <property type="entry name" value="RNA-DIRECTED DNA POLYMERASE, PROTEIN KINASE RLK-PELLE-DLSV FAMILY"/>
    <property type="match status" value="1"/>
</dbReference>
<reference evidence="2" key="1">
    <citation type="submission" date="2023-03" db="EMBL/GenBank/DDBJ databases">
        <title>Chromosome-scale reference genome and RAD-based genetic map of yellow starthistle (Centaurea solstitialis) reveal putative structural variation and QTLs associated with invader traits.</title>
        <authorList>
            <person name="Reatini B."/>
            <person name="Cang F.A."/>
            <person name="Jiang Q."/>
            <person name="Mckibben M.T.W."/>
            <person name="Barker M.S."/>
            <person name="Rieseberg L.H."/>
            <person name="Dlugosch K.M."/>
        </authorList>
    </citation>
    <scope>NUCLEOTIDE SEQUENCE</scope>
    <source>
        <strain evidence="2">CAN-66</strain>
        <tissue evidence="2">Leaf</tissue>
    </source>
</reference>
<evidence type="ECO:0000313" key="2">
    <source>
        <dbReference type="EMBL" id="KAJ9542332.1"/>
    </source>
</evidence>
<keyword evidence="3" id="KW-1185">Reference proteome</keyword>
<feature type="domain" description="Reverse transcriptase Ty1/copia-type" evidence="1">
    <location>
        <begin position="1"/>
        <end position="56"/>
    </location>
</feature>
<dbReference type="Pfam" id="PF07727">
    <property type="entry name" value="RVT_2"/>
    <property type="match status" value="1"/>
</dbReference>